<dbReference type="PROSITE" id="PS50097">
    <property type="entry name" value="BTB"/>
    <property type="match status" value="2"/>
</dbReference>
<dbReference type="AlphaFoldDB" id="A0A8E2AL61"/>
<dbReference type="Proteomes" id="UP000250043">
    <property type="component" value="Unassembled WGS sequence"/>
</dbReference>
<dbReference type="Pfam" id="PF00651">
    <property type="entry name" value="BTB"/>
    <property type="match status" value="2"/>
</dbReference>
<keyword evidence="3" id="KW-1185">Reference proteome</keyword>
<dbReference type="EMBL" id="KV722588">
    <property type="protein sequence ID" value="OCH85369.1"/>
    <property type="molecule type" value="Genomic_DNA"/>
</dbReference>
<accession>A0A8E2AL61</accession>
<organism evidence="2 3">
    <name type="scientific">Obba rivulosa</name>
    <dbReference type="NCBI Taxonomy" id="1052685"/>
    <lineage>
        <taxon>Eukaryota</taxon>
        <taxon>Fungi</taxon>
        <taxon>Dikarya</taxon>
        <taxon>Basidiomycota</taxon>
        <taxon>Agaricomycotina</taxon>
        <taxon>Agaricomycetes</taxon>
        <taxon>Polyporales</taxon>
        <taxon>Gelatoporiaceae</taxon>
        <taxon>Obba</taxon>
    </lineage>
</organism>
<dbReference type="SMART" id="SM00225">
    <property type="entry name" value="BTB"/>
    <property type="match status" value="2"/>
</dbReference>
<dbReference type="InterPro" id="IPR000210">
    <property type="entry name" value="BTB/POZ_dom"/>
</dbReference>
<dbReference type="PANTHER" id="PTHR45632">
    <property type="entry name" value="LD33804P"/>
    <property type="match status" value="1"/>
</dbReference>
<feature type="domain" description="BTB" evidence="1">
    <location>
        <begin position="369"/>
        <end position="442"/>
    </location>
</feature>
<dbReference type="OrthoDB" id="3036049at2759"/>
<proteinExistence type="predicted"/>
<dbReference type="SUPFAM" id="SSF54695">
    <property type="entry name" value="POZ domain"/>
    <property type="match status" value="2"/>
</dbReference>
<evidence type="ECO:0000313" key="3">
    <source>
        <dbReference type="Proteomes" id="UP000250043"/>
    </source>
</evidence>
<feature type="domain" description="BTB" evidence="1">
    <location>
        <begin position="42"/>
        <end position="113"/>
    </location>
</feature>
<sequence>MSSLDANESRKRARTEDGIAAIQDSEQSCDLERDTDVWFEDGNVILTAVGVGFRVHRGVLSAASALFRDMFSMRQTDDQEHLDGCPLIEMHDSPDELRHLLRILYSGRNYFRPDSRADFASVASTIRMAHKYQIQDLLMDAMDRLKTYYTTDLSIWQRLYGADGSSAMKRPSDAEAITAVSLARLINTQSILPIALYVCCQLDTYSLLDGTPLPDGTLACLSTEDLARCIDGRARLLQEGCRVGSQALWLDRRTPNCRSEACPRARLYAKPQEPYVTPGKEYDVFRVRGSIIAEMLGDQTQICPLCVAQMTVKHEQEIHRLWTELPNRFICKHMEAASGSKKRQRSDEGVIAETVPSRELKRDEDFWFEDGNVILENHGVGYRVHKGILSKTSTVLCDLFLVPQPRDEEQLDGCPVVHMHEQPSDVRHLMGIIYNGRRQVDRALFFEPGAHAPVDFSTVAAIVRMAHKFEIQELLKHALTRLKSWYTDDFMIWERNCGSNGTAMMRRPLSTEAIVAVLLARLTNTKTMLPLALYLCSQLPASSLLQDVHLPDGSVAQLSLDDVARCIEGKAKLIEKKITAFHSLLYQSRNANCKLKCWTKYCSCILSEKWGGTQDYHVLMPLRDQIPPYSTLLKAGVCIGCIHFVFDAEQRARRTIWRQLPKLMGVADSSLKWPAGTL</sequence>
<evidence type="ECO:0000313" key="2">
    <source>
        <dbReference type="EMBL" id="OCH85369.1"/>
    </source>
</evidence>
<dbReference type="Gene3D" id="3.30.710.10">
    <property type="entry name" value="Potassium Channel Kv1.1, Chain A"/>
    <property type="match status" value="2"/>
</dbReference>
<evidence type="ECO:0000259" key="1">
    <source>
        <dbReference type="PROSITE" id="PS50097"/>
    </source>
</evidence>
<gene>
    <name evidence="2" type="ORF">OBBRIDRAFT_839002</name>
</gene>
<dbReference type="InterPro" id="IPR011333">
    <property type="entry name" value="SKP1/BTB/POZ_sf"/>
</dbReference>
<protein>
    <recommendedName>
        <fullName evidence="1">BTB domain-containing protein</fullName>
    </recommendedName>
</protein>
<name>A0A8E2AL61_9APHY</name>
<reference evidence="2 3" key="1">
    <citation type="submission" date="2016-07" db="EMBL/GenBank/DDBJ databases">
        <title>Draft genome of the white-rot fungus Obba rivulosa 3A-2.</title>
        <authorList>
            <consortium name="DOE Joint Genome Institute"/>
            <person name="Miettinen O."/>
            <person name="Riley R."/>
            <person name="Acob R."/>
            <person name="Barry K."/>
            <person name="Cullen D."/>
            <person name="De Vries R."/>
            <person name="Hainaut M."/>
            <person name="Hatakka A."/>
            <person name="Henrissat B."/>
            <person name="Hilden K."/>
            <person name="Kuo R."/>
            <person name="Labutti K."/>
            <person name="Lipzen A."/>
            <person name="Makela M.R."/>
            <person name="Sandor L."/>
            <person name="Spatafora J.W."/>
            <person name="Grigoriev I.V."/>
            <person name="Hibbett D.S."/>
        </authorList>
    </citation>
    <scope>NUCLEOTIDE SEQUENCE [LARGE SCALE GENOMIC DNA]</scope>
    <source>
        <strain evidence="2 3">3A-2</strain>
    </source>
</reference>
<dbReference type="CDD" id="cd18186">
    <property type="entry name" value="BTB_POZ_ZBTB_KLHL-like"/>
    <property type="match status" value="1"/>
</dbReference>